<accession>A0A0F9G3S9</accession>
<organism evidence="1">
    <name type="scientific">marine sediment metagenome</name>
    <dbReference type="NCBI Taxonomy" id="412755"/>
    <lineage>
        <taxon>unclassified sequences</taxon>
        <taxon>metagenomes</taxon>
        <taxon>ecological metagenomes</taxon>
    </lineage>
</organism>
<reference evidence="1" key="1">
    <citation type="journal article" date="2015" name="Nature">
        <title>Complex archaea that bridge the gap between prokaryotes and eukaryotes.</title>
        <authorList>
            <person name="Spang A."/>
            <person name="Saw J.H."/>
            <person name="Jorgensen S.L."/>
            <person name="Zaremba-Niedzwiedzka K."/>
            <person name="Martijn J."/>
            <person name="Lind A.E."/>
            <person name="van Eijk R."/>
            <person name="Schleper C."/>
            <person name="Guy L."/>
            <person name="Ettema T.J."/>
        </authorList>
    </citation>
    <scope>NUCLEOTIDE SEQUENCE</scope>
</reference>
<gene>
    <name evidence="1" type="ORF">LCGC14_1957810</name>
</gene>
<protein>
    <submittedName>
        <fullName evidence="1">Uncharacterized protein</fullName>
    </submittedName>
</protein>
<name>A0A0F9G3S9_9ZZZZ</name>
<dbReference type="EMBL" id="LAZR01021493">
    <property type="protein sequence ID" value="KKL85131.1"/>
    <property type="molecule type" value="Genomic_DNA"/>
</dbReference>
<dbReference type="AlphaFoldDB" id="A0A0F9G3S9"/>
<comment type="caution">
    <text evidence="1">The sequence shown here is derived from an EMBL/GenBank/DDBJ whole genome shotgun (WGS) entry which is preliminary data.</text>
</comment>
<proteinExistence type="predicted"/>
<sequence length="118" mass="13734">MFTNLEDPGKEDWEQIWPWRSSTPHKCPVCEGRGDHMHGFYDECVDTSSTARVSCRACGEIFKGLTRREARKKHKQHVKTCESIKAIEKVERFRKEAEKILGRKMTFLEACYLLGAKK</sequence>
<evidence type="ECO:0000313" key="1">
    <source>
        <dbReference type="EMBL" id="KKL85131.1"/>
    </source>
</evidence>